<dbReference type="AlphaFoldDB" id="A0A7W7AYN5"/>
<proteinExistence type="inferred from homology"/>
<name>A0A7W7AYN5_9SPHN</name>
<evidence type="ECO:0000256" key="1">
    <source>
        <dbReference type="ARBA" id="ARBA00005189"/>
    </source>
</evidence>
<comment type="catalytic activity">
    <reaction evidence="10">
        <text>a (3R)-hydroxyacyl-[ACP] + L-ornithine = a lyso-ornithine lipid + holo-[ACP] + H(+)</text>
        <dbReference type="Rhea" id="RHEA:20633"/>
        <dbReference type="Rhea" id="RHEA-COMP:9685"/>
        <dbReference type="Rhea" id="RHEA-COMP:9945"/>
        <dbReference type="ChEBI" id="CHEBI:15378"/>
        <dbReference type="ChEBI" id="CHEBI:46911"/>
        <dbReference type="ChEBI" id="CHEBI:64479"/>
        <dbReference type="ChEBI" id="CHEBI:78827"/>
        <dbReference type="ChEBI" id="CHEBI:138482"/>
        <dbReference type="EC" id="2.3.2.30"/>
    </reaction>
    <physiologicalReaction direction="left-to-right" evidence="10">
        <dbReference type="Rhea" id="RHEA:20634"/>
    </physiologicalReaction>
</comment>
<evidence type="ECO:0000256" key="5">
    <source>
        <dbReference type="ARBA" id="ARBA00023315"/>
    </source>
</evidence>
<dbReference type="InterPro" id="IPR016181">
    <property type="entry name" value="Acyl_CoA_acyltransferase"/>
</dbReference>
<evidence type="ECO:0000256" key="3">
    <source>
        <dbReference type="ARBA" id="ARBA00022679"/>
    </source>
</evidence>
<keyword evidence="12" id="KW-1185">Reference proteome</keyword>
<dbReference type="Pfam" id="PF13444">
    <property type="entry name" value="Acetyltransf_5"/>
    <property type="match status" value="1"/>
</dbReference>
<evidence type="ECO:0000313" key="11">
    <source>
        <dbReference type="EMBL" id="MBB4630789.1"/>
    </source>
</evidence>
<reference evidence="11 12" key="1">
    <citation type="submission" date="2020-08" db="EMBL/GenBank/DDBJ databases">
        <title>Genomic Encyclopedia of Type Strains, Phase IV (KMG-IV): sequencing the most valuable type-strain genomes for metagenomic binning, comparative biology and taxonomic classification.</title>
        <authorList>
            <person name="Goeker M."/>
        </authorList>
    </citation>
    <scope>NUCLEOTIDE SEQUENCE [LARGE SCALE GENOMIC DNA]</scope>
    <source>
        <strain evidence="11 12">DSM 17328</strain>
    </source>
</reference>
<dbReference type="GO" id="GO:0043810">
    <property type="term" value="F:ornithine-acyl [acyl carrier protein] N-acyltransferase activity"/>
    <property type="evidence" value="ECO:0007669"/>
    <property type="project" value="UniProtKB-EC"/>
</dbReference>
<keyword evidence="4" id="KW-0443">Lipid metabolism</keyword>
<keyword evidence="5" id="KW-0012">Acyltransferase</keyword>
<dbReference type="EC" id="2.3.2.30" evidence="7"/>
<dbReference type="EMBL" id="JACHNZ010000002">
    <property type="protein sequence ID" value="MBB4630789.1"/>
    <property type="molecule type" value="Genomic_DNA"/>
</dbReference>
<evidence type="ECO:0000256" key="10">
    <source>
        <dbReference type="ARBA" id="ARBA00047785"/>
    </source>
</evidence>
<evidence type="ECO:0000256" key="7">
    <source>
        <dbReference type="ARBA" id="ARBA00039058"/>
    </source>
</evidence>
<accession>A0A7W7AYN5</accession>
<comment type="function">
    <text evidence="9">Catalyzes the first step in the biosynthesis of ornithine lipids, which are phosphorus-free membrane lipids. Catalyzes the 3-hydroxyacyl-acyl carrier protein-dependent acylation of ornithine to form lyso-ornithine lipid (LOL).</text>
</comment>
<protein>
    <recommendedName>
        <fullName evidence="8">L-ornithine N(alpha)-acyltransferase</fullName>
        <ecNumber evidence="7">2.3.2.30</ecNumber>
    </recommendedName>
</protein>
<evidence type="ECO:0000256" key="6">
    <source>
        <dbReference type="ARBA" id="ARBA00038095"/>
    </source>
</evidence>
<comment type="similarity">
    <text evidence="6">Belongs to the acetyltransferase family. OlsB subfamily.</text>
</comment>
<evidence type="ECO:0000313" key="12">
    <source>
        <dbReference type="Proteomes" id="UP000566324"/>
    </source>
</evidence>
<dbReference type="GO" id="GO:0006629">
    <property type="term" value="P:lipid metabolic process"/>
    <property type="evidence" value="ECO:0007669"/>
    <property type="project" value="UniProtKB-KW"/>
</dbReference>
<keyword evidence="2" id="KW-0444">Lipid biosynthesis</keyword>
<dbReference type="Gene3D" id="3.40.630.30">
    <property type="match status" value="1"/>
</dbReference>
<evidence type="ECO:0000256" key="2">
    <source>
        <dbReference type="ARBA" id="ARBA00022516"/>
    </source>
</evidence>
<evidence type="ECO:0000256" key="9">
    <source>
        <dbReference type="ARBA" id="ARBA00045724"/>
    </source>
</evidence>
<organism evidence="11 12">
    <name type="scientific">Sphingosinicella soli</name>
    <dbReference type="NCBI Taxonomy" id="333708"/>
    <lineage>
        <taxon>Bacteria</taxon>
        <taxon>Pseudomonadati</taxon>
        <taxon>Pseudomonadota</taxon>
        <taxon>Alphaproteobacteria</taxon>
        <taxon>Sphingomonadales</taxon>
        <taxon>Sphingosinicellaceae</taxon>
        <taxon>Sphingosinicella</taxon>
    </lineage>
</organism>
<comment type="caution">
    <text evidence="11">The sequence shown here is derived from an EMBL/GenBank/DDBJ whole genome shotgun (WGS) entry which is preliminary data.</text>
</comment>
<evidence type="ECO:0000256" key="4">
    <source>
        <dbReference type="ARBA" id="ARBA00023098"/>
    </source>
</evidence>
<dbReference type="InterPro" id="IPR052351">
    <property type="entry name" value="Ornithine_N-alpha-AT"/>
</dbReference>
<dbReference type="PANTHER" id="PTHR37323">
    <property type="entry name" value="GCN5-RELATED N-ACETYLTRANSFERASE"/>
    <property type="match status" value="1"/>
</dbReference>
<sequence length="261" mass="28622">MRLIENTARDTRLSIRLADSEADVRAAQALRYQVFFRDLGAVPGGAAAGLDVDPYDRFCDHLLVEETGADGARVVGTYRLLRQSVAHRHGGFYSASEYDLAPLEAHAARHGGELLELGRSCVAPEYRDTATIQLLWRGIGDYLTQRSIGHMFGCASFPGTDPDTHAAALAYLHHNHLAPQDRRVSAHGRHFTDMARLPIGGYDPKAAWRTLPPLIKGYLRVGAMVGSGAFIDRQFNTIDVFMMMPVDAIAARYAKRFGAAA</sequence>
<dbReference type="PANTHER" id="PTHR37323:SF1">
    <property type="entry name" value="L-ORNITHINE N(ALPHA)-ACYLTRANSFERASE"/>
    <property type="match status" value="1"/>
</dbReference>
<comment type="pathway">
    <text evidence="1">Lipid metabolism.</text>
</comment>
<keyword evidence="3" id="KW-0808">Transferase</keyword>
<gene>
    <name evidence="11" type="ORF">GGQ98_000392</name>
</gene>
<evidence type="ECO:0000256" key="8">
    <source>
        <dbReference type="ARBA" id="ARBA00039866"/>
    </source>
</evidence>
<dbReference type="SUPFAM" id="SSF55729">
    <property type="entry name" value="Acyl-CoA N-acyltransferases (Nat)"/>
    <property type="match status" value="1"/>
</dbReference>
<dbReference type="RefSeq" id="WP_184064280.1">
    <property type="nucleotide sequence ID" value="NZ_JACHNZ010000002.1"/>
</dbReference>
<dbReference type="Proteomes" id="UP000566324">
    <property type="component" value="Unassembled WGS sequence"/>
</dbReference>